<dbReference type="SUPFAM" id="SSF53649">
    <property type="entry name" value="Alkaline phosphatase-like"/>
    <property type="match status" value="1"/>
</dbReference>
<dbReference type="Proteomes" id="UP000000753">
    <property type="component" value="Chromosome"/>
</dbReference>
<feature type="binding site" evidence="3">
    <location>
        <position position="385"/>
    </location>
    <ligand>
        <name>Zn(2+)</name>
        <dbReference type="ChEBI" id="CHEBI:29105"/>
        <label>2</label>
    </ligand>
</feature>
<dbReference type="Gene3D" id="3.40.720.10">
    <property type="entry name" value="Alkaline Phosphatase, subunit A"/>
    <property type="match status" value="1"/>
</dbReference>
<organism evidence="6 7">
    <name type="scientific">Shewanella piezotolerans (strain WP3 / JCM 13877)</name>
    <dbReference type="NCBI Taxonomy" id="225849"/>
    <lineage>
        <taxon>Bacteria</taxon>
        <taxon>Pseudomonadati</taxon>
        <taxon>Pseudomonadota</taxon>
        <taxon>Gammaproteobacteria</taxon>
        <taxon>Alteromonadales</taxon>
        <taxon>Shewanellaceae</taxon>
        <taxon>Shewanella</taxon>
    </lineage>
</organism>
<feature type="binding site" evidence="3">
    <location>
        <position position="183"/>
    </location>
    <ligand>
        <name>Mg(2+)</name>
        <dbReference type="ChEBI" id="CHEBI:18420"/>
    </ligand>
</feature>
<keyword evidence="3" id="KW-0862">Zinc</keyword>
<evidence type="ECO:0000256" key="5">
    <source>
        <dbReference type="SAM" id="SignalP"/>
    </source>
</evidence>
<dbReference type="PANTHER" id="PTHR11596">
    <property type="entry name" value="ALKALINE PHOSPHATASE"/>
    <property type="match status" value="1"/>
</dbReference>
<feature type="binding site" evidence="3">
    <location>
        <position position="68"/>
    </location>
    <ligand>
        <name>Mg(2+)</name>
        <dbReference type="ChEBI" id="CHEBI:18420"/>
    </ligand>
</feature>
<feature type="signal peptide" evidence="5">
    <location>
        <begin position="1"/>
        <end position="27"/>
    </location>
</feature>
<dbReference type="PRINTS" id="PR00113">
    <property type="entry name" value="ALKPHPHTASE"/>
</dbReference>
<evidence type="ECO:0000256" key="2">
    <source>
        <dbReference type="PIRSR" id="PIRSR601952-1"/>
    </source>
</evidence>
<feature type="active site" description="Phosphoserine intermediate" evidence="2">
    <location>
        <position position="120"/>
    </location>
</feature>
<keyword evidence="7" id="KW-1185">Reference proteome</keyword>
<feature type="binding site" evidence="3">
    <location>
        <position position="347"/>
    </location>
    <ligand>
        <name>Zn(2+)</name>
        <dbReference type="ChEBI" id="CHEBI:29105"/>
        <label>2</label>
    </ligand>
</feature>
<keyword evidence="3" id="KW-0460">Magnesium</keyword>
<keyword evidence="5" id="KW-0732">Signal</keyword>
<proteinExistence type="inferred from homology"/>
<dbReference type="GO" id="GO:0004035">
    <property type="term" value="F:alkaline phosphatase activity"/>
    <property type="evidence" value="ECO:0007669"/>
    <property type="project" value="TreeGrafter"/>
</dbReference>
<dbReference type="InterPro" id="IPR017850">
    <property type="entry name" value="Alkaline_phosphatase_core_sf"/>
</dbReference>
<evidence type="ECO:0000313" key="7">
    <source>
        <dbReference type="Proteomes" id="UP000000753"/>
    </source>
</evidence>
<feature type="chain" id="PRO_5002870003" evidence="5">
    <location>
        <begin position="28"/>
        <end position="504"/>
    </location>
</feature>
<protein>
    <submittedName>
        <fullName evidence="6">Alkaline phosphatase</fullName>
    </submittedName>
</protein>
<dbReference type="AlphaFoldDB" id="B8CJI7"/>
<dbReference type="KEGG" id="swp:swp_1294"/>
<feature type="binding site" evidence="3">
    <location>
        <position position="384"/>
    </location>
    <ligand>
        <name>Zn(2+)</name>
        <dbReference type="ChEBI" id="CHEBI:29105"/>
        <label>2</label>
    </ligand>
</feature>
<keyword evidence="1" id="KW-0597">Phosphoprotein</keyword>
<dbReference type="eggNOG" id="COG1785">
    <property type="taxonomic scope" value="Bacteria"/>
</dbReference>
<dbReference type="SMART" id="SM00098">
    <property type="entry name" value="alkPPc"/>
    <property type="match status" value="1"/>
</dbReference>
<keyword evidence="3" id="KW-0479">Metal-binding</keyword>
<dbReference type="GO" id="GO:0046872">
    <property type="term" value="F:metal ion binding"/>
    <property type="evidence" value="ECO:0007669"/>
    <property type="project" value="UniProtKB-KW"/>
</dbReference>
<dbReference type="Pfam" id="PF00245">
    <property type="entry name" value="Alk_phosphatase"/>
    <property type="match status" value="1"/>
</dbReference>
<dbReference type="CDD" id="cd16012">
    <property type="entry name" value="ALP"/>
    <property type="match status" value="1"/>
</dbReference>
<feature type="binding site" evidence="3">
    <location>
        <position position="181"/>
    </location>
    <ligand>
        <name>Mg(2+)</name>
        <dbReference type="ChEBI" id="CHEBI:18420"/>
    </ligand>
</feature>
<gene>
    <name evidence="6" type="ordered locus">swp_1294</name>
</gene>
<feature type="binding site" evidence="3">
    <location>
        <position position="343"/>
    </location>
    <ligand>
        <name>Zn(2+)</name>
        <dbReference type="ChEBI" id="CHEBI:29105"/>
        <label>2</label>
    </ligand>
</feature>
<feature type="binding site" evidence="3">
    <location>
        <position position="338"/>
    </location>
    <ligand>
        <name>Mg(2+)</name>
        <dbReference type="ChEBI" id="CHEBI:18420"/>
    </ligand>
</feature>
<accession>B8CJI7</accession>
<dbReference type="InterPro" id="IPR001952">
    <property type="entry name" value="Alkaline_phosphatase"/>
</dbReference>
<comment type="cofactor">
    <cofactor evidence="3">
        <name>Zn(2+)</name>
        <dbReference type="ChEBI" id="CHEBI:29105"/>
    </cofactor>
    <text evidence="3">Binds 2 Zn(2+) ions.</text>
</comment>
<dbReference type="EMBL" id="CP000472">
    <property type="protein sequence ID" value="ACJ28084.1"/>
    <property type="molecule type" value="Genomic_DNA"/>
</dbReference>
<feature type="binding site" evidence="3">
    <location>
        <position position="68"/>
    </location>
    <ligand>
        <name>Zn(2+)</name>
        <dbReference type="ChEBI" id="CHEBI:29105"/>
        <label>2</label>
    </ligand>
</feature>
<comment type="similarity">
    <text evidence="4">Belongs to the alkaline phosphatase family.</text>
</comment>
<evidence type="ECO:0000256" key="1">
    <source>
        <dbReference type="ARBA" id="ARBA00022553"/>
    </source>
</evidence>
<name>B8CJI7_SHEPW</name>
<reference evidence="6 7" key="1">
    <citation type="journal article" date="2008" name="PLoS ONE">
        <title>Environmental adaptation: genomic analysis of the piezotolerant and psychrotolerant deep-sea iron reducing bacterium Shewanella piezotolerans WP3.</title>
        <authorList>
            <person name="Wang F."/>
            <person name="Wang J."/>
            <person name="Jian H."/>
            <person name="Zhang B."/>
            <person name="Li S."/>
            <person name="Wang F."/>
            <person name="Zeng X."/>
            <person name="Gao L."/>
            <person name="Bartlett D.H."/>
            <person name="Yu J."/>
            <person name="Hu S."/>
            <person name="Xiao X."/>
        </authorList>
    </citation>
    <scope>NUCLEOTIDE SEQUENCE [LARGE SCALE GENOMIC DNA]</scope>
    <source>
        <strain evidence="7">WP3 / JCM 13877</strain>
    </source>
</reference>
<feature type="binding site" evidence="3">
    <location>
        <position position="463"/>
    </location>
    <ligand>
        <name>Zn(2+)</name>
        <dbReference type="ChEBI" id="CHEBI:29105"/>
        <label>2</label>
    </ligand>
</feature>
<dbReference type="HOGENOM" id="CLU_008539_4_1_6"/>
<sequence length="504" mass="53560">MTVMIVINIKKIAAIASCSLVTIAANAAVLPSNQTDSQWFKDSAKLVSDKTQQTTAKKAKNVILFVGDGMGVSTLTAARIFEGQQQTGNQGGEENFLSFEQFPKTALVKTYNTNQQTPDSAGTMTAIVTGVKSKAGVLSVSDNSLRANCLSSKGNELITLIDLANAKGLSTGVVSTARITHATPAAAYAASPERNWEADSNLPAEAIANECKDIAYQLVMRDEADALSVALGGGRRNFIPNDVTDGENKSGRRSDGVDLTAAWTENLSNSAYVWDKAGFDAIDVSTTDHLLGLFNSSHMEYEADRADDTAGEPSLTEMTSKSIELLNKNEDGYLLIVESGRIDHAHHSGNAYRAMMDTVELSNAVRAAVEATDPDETLIMVTADHSHVFTIAGYPKRGNPILGLVHNVGGDLAIAQDGKPYTTVGYTNGPGAVVGTRDDLSSIDTQDKDFMQQSLVPMSSETHAGEDITLHATGPGSDLIQGVIEQNVIFHIINQAQTLGGTKY</sequence>
<evidence type="ECO:0000256" key="3">
    <source>
        <dbReference type="PIRSR" id="PIRSR601952-2"/>
    </source>
</evidence>
<evidence type="ECO:0000313" key="6">
    <source>
        <dbReference type="EMBL" id="ACJ28084.1"/>
    </source>
</evidence>
<evidence type="ECO:0000256" key="4">
    <source>
        <dbReference type="RuleBase" id="RU003946"/>
    </source>
</evidence>
<dbReference type="PANTHER" id="PTHR11596:SF5">
    <property type="entry name" value="ALKALINE PHOSPHATASE"/>
    <property type="match status" value="1"/>
</dbReference>
<comment type="cofactor">
    <cofactor evidence="3">
        <name>Mg(2+)</name>
        <dbReference type="ChEBI" id="CHEBI:18420"/>
    </cofactor>
    <text evidence="3">Binds 1 Mg(2+) ion.</text>
</comment>
<dbReference type="STRING" id="225849.swp_1294"/>